<protein>
    <submittedName>
        <fullName evidence="3">Uncharacterized protein</fullName>
    </submittedName>
</protein>
<reference evidence="3" key="1">
    <citation type="submission" date="2022-11" db="UniProtKB">
        <authorList>
            <consortium name="WormBaseParasite"/>
        </authorList>
    </citation>
    <scope>IDENTIFICATION</scope>
</reference>
<organism evidence="2 3">
    <name type="scientific">Ditylenchus dipsaci</name>
    <dbReference type="NCBI Taxonomy" id="166011"/>
    <lineage>
        <taxon>Eukaryota</taxon>
        <taxon>Metazoa</taxon>
        <taxon>Ecdysozoa</taxon>
        <taxon>Nematoda</taxon>
        <taxon>Chromadorea</taxon>
        <taxon>Rhabditida</taxon>
        <taxon>Tylenchina</taxon>
        <taxon>Tylenchomorpha</taxon>
        <taxon>Sphaerularioidea</taxon>
        <taxon>Anguinidae</taxon>
        <taxon>Anguininae</taxon>
        <taxon>Ditylenchus</taxon>
    </lineage>
</organism>
<accession>A0A915E0N3</accession>
<sequence>MSTLPAAISSTTEEADTVSVQWTTVMSSTSSEVPASGISTTATASTVSESYSSVSTESTQTSSTDVTVESTSVLTTHKPSSTTTKLNTATILLSTTTESTSLPENAVPIPNTVGFYEGTDPLDWLKVVTKEEKAEIYRKCNMPSASFNYREEQQRIDSSLCQGRDCKEVDYFADQIDVVWMQTLPERFIKELHYPDFGIIQIKSSAIKELNRRNITIDFACLPVSSEQEMPTEFWLQNYGNVTTRPKDDGIWQECSNSDNFTSYFCVNSLPKVSTDKNIRRLAGSGVLKLDRARQETAVISEFYVRCSKHKR</sequence>
<name>A0A915E0N3_9BILA</name>
<evidence type="ECO:0000313" key="3">
    <source>
        <dbReference type="WBParaSite" id="jg25696"/>
    </source>
</evidence>
<dbReference type="AlphaFoldDB" id="A0A915E0N3"/>
<keyword evidence="2" id="KW-1185">Reference proteome</keyword>
<feature type="compositionally biased region" description="Low complexity" evidence="1">
    <location>
        <begin position="44"/>
        <end position="76"/>
    </location>
</feature>
<evidence type="ECO:0000256" key="1">
    <source>
        <dbReference type="SAM" id="MobiDB-lite"/>
    </source>
</evidence>
<dbReference type="Proteomes" id="UP000887574">
    <property type="component" value="Unplaced"/>
</dbReference>
<proteinExistence type="predicted"/>
<feature type="region of interest" description="Disordered" evidence="1">
    <location>
        <begin position="44"/>
        <end position="80"/>
    </location>
</feature>
<dbReference type="WBParaSite" id="jg25696">
    <property type="protein sequence ID" value="jg25696"/>
    <property type="gene ID" value="jg25696"/>
</dbReference>
<evidence type="ECO:0000313" key="2">
    <source>
        <dbReference type="Proteomes" id="UP000887574"/>
    </source>
</evidence>